<dbReference type="GO" id="GO:0022857">
    <property type="term" value="F:transmembrane transporter activity"/>
    <property type="evidence" value="ECO:0007669"/>
    <property type="project" value="UniProtKB-UniRule"/>
</dbReference>
<dbReference type="GO" id="GO:0005886">
    <property type="term" value="C:plasma membrane"/>
    <property type="evidence" value="ECO:0007669"/>
    <property type="project" value="UniProtKB-SubCell"/>
</dbReference>
<dbReference type="AlphaFoldDB" id="A0A210QBM8"/>
<feature type="transmembrane region" description="Helical" evidence="7">
    <location>
        <begin position="513"/>
        <end position="539"/>
    </location>
</feature>
<evidence type="ECO:0000313" key="9">
    <source>
        <dbReference type="EMBL" id="OWF46137.1"/>
    </source>
</evidence>
<gene>
    <name evidence="9" type="ORF">KP79_PYT04335</name>
</gene>
<keyword evidence="6" id="KW-0325">Glycoprotein</keyword>
<evidence type="ECO:0000256" key="8">
    <source>
        <dbReference type="SAM" id="MobiDB-lite"/>
    </source>
</evidence>
<evidence type="ECO:0000256" key="4">
    <source>
        <dbReference type="ARBA" id="ARBA00022989"/>
    </source>
</evidence>
<feature type="transmembrane region" description="Helical" evidence="7">
    <location>
        <begin position="85"/>
        <end position="106"/>
    </location>
</feature>
<keyword evidence="10" id="KW-1185">Reference proteome</keyword>
<feature type="region of interest" description="Disordered" evidence="8">
    <location>
        <begin position="1"/>
        <end position="51"/>
    </location>
</feature>
<evidence type="ECO:0000256" key="5">
    <source>
        <dbReference type="ARBA" id="ARBA00023136"/>
    </source>
</evidence>
<comment type="similarity">
    <text evidence="2 7">Belongs to the CTL (choline transporter-like) family.</text>
</comment>
<feature type="transmembrane region" description="Helical" evidence="7">
    <location>
        <begin position="410"/>
        <end position="431"/>
    </location>
</feature>
<feature type="transmembrane region" description="Helical" evidence="7">
    <location>
        <begin position="365"/>
        <end position="389"/>
    </location>
</feature>
<evidence type="ECO:0000256" key="7">
    <source>
        <dbReference type="RuleBase" id="RU368066"/>
    </source>
</evidence>
<keyword evidence="3 7" id="KW-0812">Transmembrane</keyword>
<keyword evidence="5 7" id="KW-0472">Membrane</keyword>
<comment type="subcellular location">
    <subcellularLocation>
        <location evidence="7">Cell membrane</location>
        <topology evidence="7">Multi-pass membrane protein</topology>
    </subcellularLocation>
    <subcellularLocation>
        <location evidence="1">Membrane</location>
        <topology evidence="1">Multi-pass membrane protein</topology>
    </subcellularLocation>
</comment>
<dbReference type="Proteomes" id="UP000242188">
    <property type="component" value="Unassembled WGS sequence"/>
</dbReference>
<comment type="caution">
    <text evidence="9">The sequence shown here is derived from an EMBL/GenBank/DDBJ whole genome shotgun (WGS) entry which is preliminary data.</text>
</comment>
<feature type="transmembrane region" description="Helical" evidence="7">
    <location>
        <begin position="695"/>
        <end position="720"/>
    </location>
</feature>
<feature type="transmembrane region" description="Helical" evidence="7">
    <location>
        <begin position="660"/>
        <end position="683"/>
    </location>
</feature>
<dbReference type="EMBL" id="NEDP02004270">
    <property type="protein sequence ID" value="OWF46137.1"/>
    <property type="molecule type" value="Genomic_DNA"/>
</dbReference>
<evidence type="ECO:0000313" key="10">
    <source>
        <dbReference type="Proteomes" id="UP000242188"/>
    </source>
</evidence>
<evidence type="ECO:0000256" key="6">
    <source>
        <dbReference type="ARBA" id="ARBA00023180"/>
    </source>
</evidence>
<evidence type="ECO:0000256" key="1">
    <source>
        <dbReference type="ARBA" id="ARBA00004141"/>
    </source>
</evidence>
<evidence type="ECO:0000256" key="3">
    <source>
        <dbReference type="ARBA" id="ARBA00022692"/>
    </source>
</evidence>
<dbReference type="OrthoDB" id="420519at2759"/>
<feature type="transmembrane region" description="Helical" evidence="7">
    <location>
        <begin position="560"/>
        <end position="582"/>
    </location>
</feature>
<comment type="function">
    <text evidence="7">Choline transporter.</text>
</comment>
<organism evidence="9 10">
    <name type="scientific">Mizuhopecten yessoensis</name>
    <name type="common">Japanese scallop</name>
    <name type="synonym">Patinopecten yessoensis</name>
    <dbReference type="NCBI Taxonomy" id="6573"/>
    <lineage>
        <taxon>Eukaryota</taxon>
        <taxon>Metazoa</taxon>
        <taxon>Spiralia</taxon>
        <taxon>Lophotrochozoa</taxon>
        <taxon>Mollusca</taxon>
        <taxon>Bivalvia</taxon>
        <taxon>Autobranchia</taxon>
        <taxon>Pteriomorphia</taxon>
        <taxon>Pectinida</taxon>
        <taxon>Pectinoidea</taxon>
        <taxon>Pectinidae</taxon>
        <taxon>Mizuhopecten</taxon>
    </lineage>
</organism>
<dbReference type="Pfam" id="PF04515">
    <property type="entry name" value="Choline_transpo"/>
    <property type="match status" value="1"/>
</dbReference>
<proteinExistence type="inferred from homology"/>
<feature type="transmembrane region" description="Helical" evidence="7">
    <location>
        <begin position="289"/>
        <end position="309"/>
    </location>
</feature>
<dbReference type="PANTHER" id="PTHR12385">
    <property type="entry name" value="CHOLINE TRANSPORTER-LIKE (SLC FAMILY 44)"/>
    <property type="match status" value="1"/>
</dbReference>
<sequence length="772" mass="86504">MTRSNKRKLEQEKASEEKLLEYDQHKQTSSGVVKTKTRFKMEDKESKDENDGVLEASKTLEHYGTPLTYDPTFNGPIKNRSCTDIICCLLFLIFIGGFAGVSYLAFSNGDPYLLLYPEDSNGDLCGYGKNKGKDYLFFFDLVQCGRMGVGIFVSGCPTPQVCVSSCPDTNYAYITDAASSADLQYCKTGYDQSLSRLALVEGDQCPAYFLESSPLINRCVPQVLVDFLDVGGSLLSNVQSSSIASKNVTDSNNNAISIESLAENLDIFGIFLKAKEYGEKIVADIVSTWWMMLVILILSMIVSLIWIIALRFIAGIMVWITIFAFLGLFGFSTYWCFWTYANLEGNEEFSIHVVSIVLHWSKPDMFLAFGIISAVILLIMLIVLLFLCVRIRIAISLIKEGSRAIGKMMFTLIFPIFPFALQIAVLAYWLAVATYLASTGRSQDFSVNENSTEYWNQTANDWNYLKIVAETSSLFGESCTGNTNSTTSDFCTFLKNVEDNFVLYGQVYSLFMFFWLLNFVIAVGQMTLAGAFASYYWAFEKPRDIPTFPLAAALWRCFRYHLGSLAFGSLILAIVAMIRVLLEYVDAKLKGTENPVGKFLIKCLKCCFWCLEKCLKFLTKNAYIMVAIHGKNFCSSAKDAFMLIMRNIVRVAVVDKVTEFIMLLGKLVIVGATAAGAYFFFSGGIDFLKNYTPTLNFYVVPIVIVTIVSYVVASCFFSVYSMAVDTLFLCFLEDLERNDGSVEKPFYMSKDLMNILGKKNLVMKKGSQGENF</sequence>
<evidence type="ECO:0000256" key="2">
    <source>
        <dbReference type="ARBA" id="ARBA00007168"/>
    </source>
</evidence>
<dbReference type="PANTHER" id="PTHR12385:SF14">
    <property type="entry name" value="CHOLINE TRANSPORTER-LIKE 2"/>
    <property type="match status" value="1"/>
</dbReference>
<name>A0A210QBM8_MIZYE</name>
<protein>
    <recommendedName>
        <fullName evidence="7">Choline transporter-like protein</fullName>
    </recommendedName>
</protein>
<feature type="transmembrane region" description="Helical" evidence="7">
    <location>
        <begin position="316"/>
        <end position="340"/>
    </location>
</feature>
<reference evidence="9 10" key="1">
    <citation type="journal article" date="2017" name="Nat. Ecol. Evol.">
        <title>Scallop genome provides insights into evolution of bilaterian karyotype and development.</title>
        <authorList>
            <person name="Wang S."/>
            <person name="Zhang J."/>
            <person name="Jiao W."/>
            <person name="Li J."/>
            <person name="Xun X."/>
            <person name="Sun Y."/>
            <person name="Guo X."/>
            <person name="Huan P."/>
            <person name="Dong B."/>
            <person name="Zhang L."/>
            <person name="Hu X."/>
            <person name="Sun X."/>
            <person name="Wang J."/>
            <person name="Zhao C."/>
            <person name="Wang Y."/>
            <person name="Wang D."/>
            <person name="Huang X."/>
            <person name="Wang R."/>
            <person name="Lv J."/>
            <person name="Li Y."/>
            <person name="Zhang Z."/>
            <person name="Liu B."/>
            <person name="Lu W."/>
            <person name="Hui Y."/>
            <person name="Liang J."/>
            <person name="Zhou Z."/>
            <person name="Hou R."/>
            <person name="Li X."/>
            <person name="Liu Y."/>
            <person name="Li H."/>
            <person name="Ning X."/>
            <person name="Lin Y."/>
            <person name="Zhao L."/>
            <person name="Xing Q."/>
            <person name="Dou J."/>
            <person name="Li Y."/>
            <person name="Mao J."/>
            <person name="Guo H."/>
            <person name="Dou H."/>
            <person name="Li T."/>
            <person name="Mu C."/>
            <person name="Jiang W."/>
            <person name="Fu Q."/>
            <person name="Fu X."/>
            <person name="Miao Y."/>
            <person name="Liu J."/>
            <person name="Yu Q."/>
            <person name="Li R."/>
            <person name="Liao H."/>
            <person name="Li X."/>
            <person name="Kong Y."/>
            <person name="Jiang Z."/>
            <person name="Chourrout D."/>
            <person name="Li R."/>
            <person name="Bao Z."/>
        </authorList>
    </citation>
    <scope>NUCLEOTIDE SEQUENCE [LARGE SCALE GENOMIC DNA]</scope>
    <source>
        <strain evidence="9 10">PY_sf001</strain>
    </source>
</reference>
<keyword evidence="4 7" id="KW-1133">Transmembrane helix</keyword>
<feature type="compositionally biased region" description="Basic and acidic residues" evidence="8">
    <location>
        <begin position="39"/>
        <end position="50"/>
    </location>
</feature>
<accession>A0A210QBM8</accession>
<feature type="compositionally biased region" description="Basic and acidic residues" evidence="8">
    <location>
        <begin position="7"/>
        <end position="26"/>
    </location>
</feature>
<dbReference type="InterPro" id="IPR007603">
    <property type="entry name" value="Choline_transptr-like"/>
</dbReference>